<dbReference type="AlphaFoldDB" id="A0A1E1XJM2"/>
<organism evidence="2">
    <name type="scientific">Amblyomma sculptum</name>
    <name type="common">Tick</name>
    <dbReference type="NCBI Taxonomy" id="1581419"/>
    <lineage>
        <taxon>Eukaryota</taxon>
        <taxon>Metazoa</taxon>
        <taxon>Ecdysozoa</taxon>
        <taxon>Arthropoda</taxon>
        <taxon>Chelicerata</taxon>
        <taxon>Arachnida</taxon>
        <taxon>Acari</taxon>
        <taxon>Parasitiformes</taxon>
        <taxon>Ixodida</taxon>
        <taxon>Ixodoidea</taxon>
        <taxon>Ixodidae</taxon>
        <taxon>Amblyomminae</taxon>
        <taxon>Amblyomma</taxon>
    </lineage>
</organism>
<name>A0A1E1XJM2_AMBSC</name>
<dbReference type="PROSITE" id="PS50166">
    <property type="entry name" value="IMPORTIN_B_NT"/>
    <property type="match status" value="1"/>
</dbReference>
<dbReference type="PANTHER" id="PTHR33053">
    <property type="entry name" value="PROTEIN, PUTATIVE-RELATED"/>
    <property type="match status" value="1"/>
</dbReference>
<dbReference type="GO" id="GO:0031267">
    <property type="term" value="F:small GTPase binding"/>
    <property type="evidence" value="ECO:0007669"/>
    <property type="project" value="InterPro"/>
</dbReference>
<feature type="non-terminal residue" evidence="2">
    <location>
        <position position="222"/>
    </location>
</feature>
<proteinExistence type="evidence at transcript level"/>
<sequence length="222" mass="25449">FWPVFVRVEESSRHEPFLAALYMGDSKPENVEVYMRDALKELASLLEVVLQHGEAIYAVVVHAFVCDMPARAFLKCTKGHACEKCMQKGVYSEQHRKVIFPDVFAPLRTDKDFRNMVQPSHHNSASPLLELGIGLVSKFPLDYMHLVCLGVMKRLLVHYWTSTVPSASKLPVGTREKISEKLVQLAVNTPYEIQRHPRSLRTLEFWKASEFRNFLVYFGPVV</sequence>
<dbReference type="EMBL" id="GFAA01004213">
    <property type="protein sequence ID" value="JAT99221.1"/>
    <property type="molecule type" value="mRNA"/>
</dbReference>
<evidence type="ECO:0000259" key="1">
    <source>
        <dbReference type="PROSITE" id="PS50166"/>
    </source>
</evidence>
<reference evidence="2" key="1">
    <citation type="submission" date="2016-09" db="EMBL/GenBank/DDBJ databases">
        <authorList>
            <person name="Capua I."/>
            <person name="De Benedictis P."/>
            <person name="Joannis T."/>
            <person name="Lombin L.H."/>
            <person name="Cattoli G."/>
        </authorList>
    </citation>
    <scope>NUCLEOTIDE SEQUENCE</scope>
</reference>
<feature type="non-terminal residue" evidence="2">
    <location>
        <position position="1"/>
    </location>
</feature>
<reference evidence="2" key="2">
    <citation type="journal article" date="2017" name="Front. Cell. Infect. Microbiol.">
        <title>Analysis of the Salivary Gland Transcriptome of Unfed and Partially Fed Amblyomma sculptum Ticks and Descriptive Proteome of the Saliva.</title>
        <authorList>
            <person name="Esteves E."/>
            <person name="Maruyama S.R."/>
            <person name="Kawahara R."/>
            <person name="Fujita A."/>
            <person name="Martins L.A."/>
            <person name="Righi A.A."/>
            <person name="Costa F.B."/>
            <person name="Palmisano G."/>
            <person name="Labruna M.B."/>
            <person name="Sa-Nunes A."/>
            <person name="Ribeiro J.M.C."/>
            <person name="Fogaca A.C."/>
        </authorList>
    </citation>
    <scope>NUCLEOTIDE SEQUENCE</scope>
</reference>
<dbReference type="PANTHER" id="PTHR33053:SF26">
    <property type="entry name" value="TRANSPOSASE DOMAIN-CONTAINING PROTEIN"/>
    <property type="match status" value="1"/>
</dbReference>
<feature type="domain" description="Importin N-terminal" evidence="1">
    <location>
        <begin position="152"/>
        <end position="188"/>
    </location>
</feature>
<dbReference type="GO" id="GO:0006886">
    <property type="term" value="P:intracellular protein transport"/>
    <property type="evidence" value="ECO:0007669"/>
    <property type="project" value="InterPro"/>
</dbReference>
<accession>A0A1E1XJM2</accession>
<dbReference type="InterPro" id="IPR001494">
    <property type="entry name" value="Importin-beta_N"/>
</dbReference>
<protein>
    <submittedName>
        <fullName evidence="2">Putative tick transposon</fullName>
    </submittedName>
</protein>
<evidence type="ECO:0000313" key="2">
    <source>
        <dbReference type="EMBL" id="JAT99221.1"/>
    </source>
</evidence>